<dbReference type="CDD" id="cd00383">
    <property type="entry name" value="trans_reg_C"/>
    <property type="match status" value="1"/>
</dbReference>
<keyword evidence="4" id="KW-0805">Transcription regulation</keyword>
<feature type="domain" description="OmpR/PhoB-type" evidence="11">
    <location>
        <begin position="126"/>
        <end position="222"/>
    </location>
</feature>
<dbReference type="Gene3D" id="6.10.250.690">
    <property type="match status" value="1"/>
</dbReference>
<sequence length="229" mass="25980">MIYFLEDDNNIRNFVIYALNNTGMNAKGFETPEVFWEAMKKELPDLLLLDIMLPGEDGLSVLEKLRKGSETKDLPIIMLTAKGTEYDKVLGLDSGADDYISKPFGTMELISRIKALLRRTGKDDTPIEYRKGELYLCPSKHVVKVGDREITLTLKEFELLCILFENEGMVLTRDEILTKVWGYEFDGESRTVDVHIRTLRSKLGDAGKFIETVRGLGYKIGGSDDQKNI</sequence>
<evidence type="ECO:0000256" key="5">
    <source>
        <dbReference type="ARBA" id="ARBA00023125"/>
    </source>
</evidence>
<comment type="caution">
    <text evidence="12">The sequence shown here is derived from an EMBL/GenBank/DDBJ whole genome shotgun (WGS) entry which is preliminary data.</text>
</comment>
<dbReference type="InterPro" id="IPR039420">
    <property type="entry name" value="WalR-like"/>
</dbReference>
<evidence type="ECO:0000256" key="3">
    <source>
        <dbReference type="ARBA" id="ARBA00023012"/>
    </source>
</evidence>
<evidence type="ECO:0000256" key="7">
    <source>
        <dbReference type="ARBA" id="ARBA00024867"/>
    </source>
</evidence>
<feature type="modified residue" description="4-aspartylphosphate" evidence="8">
    <location>
        <position position="50"/>
    </location>
</feature>
<dbReference type="InterPro" id="IPR016032">
    <property type="entry name" value="Sig_transdc_resp-reg_C-effctor"/>
</dbReference>
<dbReference type="Gene3D" id="3.40.50.2300">
    <property type="match status" value="1"/>
</dbReference>
<evidence type="ECO:0000259" key="11">
    <source>
        <dbReference type="PROSITE" id="PS51755"/>
    </source>
</evidence>
<evidence type="ECO:0000256" key="4">
    <source>
        <dbReference type="ARBA" id="ARBA00023015"/>
    </source>
</evidence>
<evidence type="ECO:0000313" key="13">
    <source>
        <dbReference type="Proteomes" id="UP000824090"/>
    </source>
</evidence>
<dbReference type="InterPro" id="IPR001867">
    <property type="entry name" value="OmpR/PhoB-type_DNA-bd"/>
</dbReference>
<gene>
    <name evidence="12" type="ORF">IAC50_05265</name>
</gene>
<dbReference type="InterPro" id="IPR011006">
    <property type="entry name" value="CheY-like_superfamily"/>
</dbReference>
<dbReference type="Pfam" id="PF00072">
    <property type="entry name" value="Response_reg"/>
    <property type="match status" value="1"/>
</dbReference>
<dbReference type="Gene3D" id="1.10.10.10">
    <property type="entry name" value="Winged helix-like DNA-binding domain superfamily/Winged helix DNA-binding domain"/>
    <property type="match status" value="1"/>
</dbReference>
<dbReference type="GO" id="GO:0005829">
    <property type="term" value="C:cytosol"/>
    <property type="evidence" value="ECO:0007669"/>
    <property type="project" value="TreeGrafter"/>
</dbReference>
<reference evidence="12" key="2">
    <citation type="journal article" date="2021" name="PeerJ">
        <title>Extensive microbial diversity within the chicken gut microbiome revealed by metagenomics and culture.</title>
        <authorList>
            <person name="Gilroy R."/>
            <person name="Ravi A."/>
            <person name="Getino M."/>
            <person name="Pursley I."/>
            <person name="Horton D.L."/>
            <person name="Alikhan N.F."/>
            <person name="Baker D."/>
            <person name="Gharbi K."/>
            <person name="Hall N."/>
            <person name="Watson M."/>
            <person name="Adriaenssens E.M."/>
            <person name="Foster-Nyarko E."/>
            <person name="Jarju S."/>
            <person name="Secka A."/>
            <person name="Antonio M."/>
            <person name="Oren A."/>
            <person name="Chaudhuri R.R."/>
            <person name="La Ragione R."/>
            <person name="Hildebrand F."/>
            <person name="Pallen M.J."/>
        </authorList>
    </citation>
    <scope>NUCLEOTIDE SEQUENCE</scope>
    <source>
        <strain evidence="12">ChiHcec3-6078</strain>
    </source>
</reference>
<organism evidence="12 13">
    <name type="scientific">Candidatus Allocopromorpha excrementigallinarum</name>
    <dbReference type="NCBI Taxonomy" id="2840742"/>
    <lineage>
        <taxon>Bacteria</taxon>
        <taxon>Bacillati</taxon>
        <taxon>Bacillota</taxon>
        <taxon>Clostridia</taxon>
        <taxon>Eubacteriales</taxon>
        <taxon>Eubacteriaceae</taxon>
        <taxon>Eubacteriaceae incertae sedis</taxon>
        <taxon>Candidatus Allocopromorpha</taxon>
    </lineage>
</organism>
<name>A0A9D1I0F0_9FIRM</name>
<dbReference type="GO" id="GO:0032993">
    <property type="term" value="C:protein-DNA complex"/>
    <property type="evidence" value="ECO:0007669"/>
    <property type="project" value="TreeGrafter"/>
</dbReference>
<dbReference type="AlphaFoldDB" id="A0A9D1I0F0"/>
<dbReference type="SMART" id="SM00448">
    <property type="entry name" value="REC"/>
    <property type="match status" value="1"/>
</dbReference>
<dbReference type="GO" id="GO:0006355">
    <property type="term" value="P:regulation of DNA-templated transcription"/>
    <property type="evidence" value="ECO:0007669"/>
    <property type="project" value="InterPro"/>
</dbReference>
<evidence type="ECO:0000256" key="9">
    <source>
        <dbReference type="PROSITE-ProRule" id="PRU01091"/>
    </source>
</evidence>
<dbReference type="PANTHER" id="PTHR48111:SF1">
    <property type="entry name" value="TWO-COMPONENT RESPONSE REGULATOR ORR33"/>
    <property type="match status" value="1"/>
</dbReference>
<reference evidence="12" key="1">
    <citation type="submission" date="2020-10" db="EMBL/GenBank/DDBJ databases">
        <authorList>
            <person name="Gilroy R."/>
        </authorList>
    </citation>
    <scope>NUCLEOTIDE SEQUENCE</scope>
    <source>
        <strain evidence="12">ChiHcec3-6078</strain>
    </source>
</reference>
<feature type="DNA-binding region" description="OmpR/PhoB-type" evidence="9">
    <location>
        <begin position="126"/>
        <end position="222"/>
    </location>
</feature>
<dbReference type="SUPFAM" id="SSF52172">
    <property type="entry name" value="CheY-like"/>
    <property type="match status" value="1"/>
</dbReference>
<dbReference type="PROSITE" id="PS51755">
    <property type="entry name" value="OMPR_PHOB"/>
    <property type="match status" value="1"/>
</dbReference>
<dbReference type="GO" id="GO:0000976">
    <property type="term" value="F:transcription cis-regulatory region binding"/>
    <property type="evidence" value="ECO:0007669"/>
    <property type="project" value="TreeGrafter"/>
</dbReference>
<evidence type="ECO:0000256" key="1">
    <source>
        <dbReference type="ARBA" id="ARBA00018672"/>
    </source>
</evidence>
<dbReference type="Proteomes" id="UP000824090">
    <property type="component" value="Unassembled WGS sequence"/>
</dbReference>
<dbReference type="Pfam" id="PF00486">
    <property type="entry name" value="Trans_reg_C"/>
    <property type="match status" value="1"/>
</dbReference>
<keyword evidence="6" id="KW-0804">Transcription</keyword>
<keyword evidence="2 8" id="KW-0597">Phosphoprotein</keyword>
<evidence type="ECO:0000313" key="12">
    <source>
        <dbReference type="EMBL" id="HIU25886.1"/>
    </source>
</evidence>
<dbReference type="SMART" id="SM00862">
    <property type="entry name" value="Trans_reg_C"/>
    <property type="match status" value="1"/>
</dbReference>
<comment type="function">
    <text evidence="7">May play the central regulatory role in sporulation. It may be an element of the effector pathway responsible for the activation of sporulation genes in response to nutritional stress. Spo0A may act in concert with spo0H (a sigma factor) to control the expression of some genes that are critical to the sporulation process.</text>
</comment>
<evidence type="ECO:0000256" key="6">
    <source>
        <dbReference type="ARBA" id="ARBA00023163"/>
    </source>
</evidence>
<proteinExistence type="predicted"/>
<accession>A0A9D1I0F0</accession>
<keyword evidence="5 9" id="KW-0238">DNA-binding</keyword>
<feature type="domain" description="Response regulatory" evidence="10">
    <location>
        <begin position="1"/>
        <end position="117"/>
    </location>
</feature>
<evidence type="ECO:0000259" key="10">
    <source>
        <dbReference type="PROSITE" id="PS50110"/>
    </source>
</evidence>
<dbReference type="SUPFAM" id="SSF46894">
    <property type="entry name" value="C-terminal effector domain of the bipartite response regulators"/>
    <property type="match status" value="1"/>
</dbReference>
<dbReference type="PANTHER" id="PTHR48111">
    <property type="entry name" value="REGULATOR OF RPOS"/>
    <property type="match status" value="1"/>
</dbReference>
<dbReference type="EMBL" id="DVMP01000095">
    <property type="protein sequence ID" value="HIU25886.1"/>
    <property type="molecule type" value="Genomic_DNA"/>
</dbReference>
<dbReference type="InterPro" id="IPR036388">
    <property type="entry name" value="WH-like_DNA-bd_sf"/>
</dbReference>
<dbReference type="GO" id="GO:0000156">
    <property type="term" value="F:phosphorelay response regulator activity"/>
    <property type="evidence" value="ECO:0007669"/>
    <property type="project" value="TreeGrafter"/>
</dbReference>
<evidence type="ECO:0000256" key="8">
    <source>
        <dbReference type="PROSITE-ProRule" id="PRU00169"/>
    </source>
</evidence>
<dbReference type="PROSITE" id="PS50110">
    <property type="entry name" value="RESPONSE_REGULATORY"/>
    <property type="match status" value="1"/>
</dbReference>
<evidence type="ECO:0000256" key="2">
    <source>
        <dbReference type="ARBA" id="ARBA00022553"/>
    </source>
</evidence>
<dbReference type="InterPro" id="IPR001789">
    <property type="entry name" value="Sig_transdc_resp-reg_receiver"/>
</dbReference>
<keyword evidence="3" id="KW-0902">Two-component regulatory system</keyword>
<dbReference type="FunFam" id="1.10.10.10:FF:000018">
    <property type="entry name" value="DNA-binding response regulator ResD"/>
    <property type="match status" value="1"/>
</dbReference>
<protein>
    <recommendedName>
        <fullName evidence="1">Stage 0 sporulation protein A homolog</fullName>
    </recommendedName>
</protein>